<dbReference type="PANTHER" id="PTHR48020">
    <property type="entry name" value="PROTON MYO-INOSITOL COTRANSPORTER"/>
    <property type="match status" value="1"/>
</dbReference>
<comment type="similarity">
    <text evidence="2">Belongs to the major facilitator superfamily. Sugar transporter (TC 2.A.1.1) family.</text>
</comment>
<proteinExistence type="inferred from homology"/>
<keyword evidence="13" id="KW-1185">Reference proteome</keyword>
<evidence type="ECO:0000256" key="6">
    <source>
        <dbReference type="ARBA" id="ARBA00023136"/>
    </source>
</evidence>
<evidence type="ECO:0000256" key="7">
    <source>
        <dbReference type="PROSITE-ProRule" id="PRU00176"/>
    </source>
</evidence>
<keyword evidence="6 9" id="KW-0472">Membrane</keyword>
<feature type="domain" description="Major facilitator superfamily (MFS) profile" evidence="11">
    <location>
        <begin position="128"/>
        <end position="539"/>
    </location>
</feature>
<keyword evidence="4 9" id="KW-0812">Transmembrane</keyword>
<accession>A0A395HM46</accession>
<feature type="compositionally biased region" description="Low complexity" evidence="8">
    <location>
        <begin position="619"/>
        <end position="630"/>
    </location>
</feature>
<reference evidence="12 13" key="1">
    <citation type="submission" date="2018-02" db="EMBL/GenBank/DDBJ databases">
        <title>The genomes of Aspergillus section Nigri reveals drivers in fungal speciation.</title>
        <authorList>
            <consortium name="DOE Joint Genome Institute"/>
            <person name="Vesth T.C."/>
            <person name="Nybo J."/>
            <person name="Theobald S."/>
            <person name="Brandl J."/>
            <person name="Frisvad J.C."/>
            <person name="Nielsen K.F."/>
            <person name="Lyhne E.K."/>
            <person name="Kogle M.E."/>
            <person name="Kuo A."/>
            <person name="Riley R."/>
            <person name="Clum A."/>
            <person name="Nolan M."/>
            <person name="Lipzen A."/>
            <person name="Salamov A."/>
            <person name="Henrissat B."/>
            <person name="Wiebenga A."/>
            <person name="De vries R.P."/>
            <person name="Grigoriev I.V."/>
            <person name="Mortensen U.H."/>
            <person name="Andersen M.R."/>
            <person name="Baker S.E."/>
        </authorList>
    </citation>
    <scope>NUCLEOTIDE SEQUENCE [LARGE SCALE GENOMIC DNA]</scope>
    <source>
        <strain evidence="12 13">CBS 101889</strain>
    </source>
</reference>
<feature type="transmembrane region" description="Helical" evidence="9">
    <location>
        <begin position="268"/>
        <end position="289"/>
    </location>
</feature>
<keyword evidence="7" id="KW-0694">RNA-binding</keyword>
<dbReference type="InterPro" id="IPR005828">
    <property type="entry name" value="MFS_sugar_transport-like"/>
</dbReference>
<dbReference type="InterPro" id="IPR003663">
    <property type="entry name" value="Sugar/inositol_transpt"/>
</dbReference>
<evidence type="ECO:0000256" key="3">
    <source>
        <dbReference type="ARBA" id="ARBA00022448"/>
    </source>
</evidence>
<dbReference type="Proteomes" id="UP000248961">
    <property type="component" value="Unassembled WGS sequence"/>
</dbReference>
<feature type="transmembrane region" description="Helical" evidence="9">
    <location>
        <begin position="419"/>
        <end position="438"/>
    </location>
</feature>
<dbReference type="PROSITE" id="PS50850">
    <property type="entry name" value="MFS"/>
    <property type="match status" value="1"/>
</dbReference>
<feature type="transmembrane region" description="Helical" evidence="9">
    <location>
        <begin position="168"/>
        <end position="190"/>
    </location>
</feature>
<evidence type="ECO:0000256" key="5">
    <source>
        <dbReference type="ARBA" id="ARBA00022989"/>
    </source>
</evidence>
<name>A0A395HM46_ASPHC</name>
<dbReference type="OrthoDB" id="5290825at2759"/>
<dbReference type="SMART" id="SM00360">
    <property type="entry name" value="RRM"/>
    <property type="match status" value="2"/>
</dbReference>
<feature type="transmembrane region" description="Helical" evidence="9">
    <location>
        <begin position="516"/>
        <end position="535"/>
    </location>
</feature>
<dbReference type="GeneID" id="37204481"/>
<dbReference type="CDD" id="cd00590">
    <property type="entry name" value="RRM_SF"/>
    <property type="match status" value="2"/>
</dbReference>
<dbReference type="GO" id="GO:0015798">
    <property type="term" value="P:myo-inositol transport"/>
    <property type="evidence" value="ECO:0007669"/>
    <property type="project" value="UniProtKB-ARBA"/>
</dbReference>
<organism evidence="12 13">
    <name type="scientific">Aspergillus homomorphus (strain CBS 101889)</name>
    <dbReference type="NCBI Taxonomy" id="1450537"/>
    <lineage>
        <taxon>Eukaryota</taxon>
        <taxon>Fungi</taxon>
        <taxon>Dikarya</taxon>
        <taxon>Ascomycota</taxon>
        <taxon>Pezizomycotina</taxon>
        <taxon>Eurotiomycetes</taxon>
        <taxon>Eurotiomycetidae</taxon>
        <taxon>Eurotiales</taxon>
        <taxon>Aspergillaceae</taxon>
        <taxon>Aspergillus</taxon>
        <taxon>Aspergillus subgen. Circumdati</taxon>
    </lineage>
</organism>
<dbReference type="InterPro" id="IPR050814">
    <property type="entry name" value="Myo-inositol_Transporter"/>
</dbReference>
<dbReference type="VEuPathDB" id="FungiDB:BO97DRAFT_472943"/>
<dbReference type="PRINTS" id="PR00171">
    <property type="entry name" value="SUGRTRNSPORT"/>
</dbReference>
<dbReference type="InterPro" id="IPR000504">
    <property type="entry name" value="RRM_dom"/>
</dbReference>
<dbReference type="SUPFAM" id="SSF103473">
    <property type="entry name" value="MFS general substrate transporter"/>
    <property type="match status" value="1"/>
</dbReference>
<feature type="transmembrane region" description="Helical" evidence="9">
    <location>
        <begin position="202"/>
        <end position="223"/>
    </location>
</feature>
<evidence type="ECO:0000259" key="11">
    <source>
        <dbReference type="PROSITE" id="PS50850"/>
    </source>
</evidence>
<feature type="transmembrane region" description="Helical" evidence="9">
    <location>
        <begin position="484"/>
        <end position="504"/>
    </location>
</feature>
<keyword evidence="5 9" id="KW-1133">Transmembrane helix</keyword>
<evidence type="ECO:0000256" key="8">
    <source>
        <dbReference type="SAM" id="MobiDB-lite"/>
    </source>
</evidence>
<comment type="subcellular location">
    <subcellularLocation>
        <location evidence="1">Membrane</location>
        <topology evidence="1">Multi-pass membrane protein</topology>
    </subcellularLocation>
</comment>
<feature type="compositionally biased region" description="Low complexity" evidence="8">
    <location>
        <begin position="741"/>
        <end position="751"/>
    </location>
</feature>
<protein>
    <recommendedName>
        <fullName evidence="14">Major facilitator superfamily (MFS) profile domain-containing protein</fullName>
    </recommendedName>
</protein>
<feature type="domain" description="RRM" evidence="10">
    <location>
        <begin position="654"/>
        <end position="733"/>
    </location>
</feature>
<dbReference type="Gene3D" id="1.20.1250.20">
    <property type="entry name" value="MFS general substrate transporter like domains"/>
    <property type="match status" value="1"/>
</dbReference>
<gene>
    <name evidence="12" type="ORF">BO97DRAFT_472943</name>
</gene>
<dbReference type="PANTHER" id="PTHR48020:SF25">
    <property type="entry name" value="SUGAR TRANSPORTER, PUTATIVE (AFU_ORTHOLOGUE AFUA_7G05830)-RELATED"/>
    <property type="match status" value="1"/>
</dbReference>
<evidence type="ECO:0000256" key="9">
    <source>
        <dbReference type="SAM" id="Phobius"/>
    </source>
</evidence>
<feature type="domain" description="RRM" evidence="10">
    <location>
        <begin position="790"/>
        <end position="877"/>
    </location>
</feature>
<dbReference type="GO" id="GO:0016020">
    <property type="term" value="C:membrane"/>
    <property type="evidence" value="ECO:0007669"/>
    <property type="project" value="UniProtKB-SubCell"/>
</dbReference>
<sequence length="925" mass="104215">MYFGKEDSPAVGTSQATAISYGADTKGNSIHQRSFGTAAERARRHLNAKLANPLAGYTLEELRRQGIDFAINHHMVDEEDIRAFAMGAMLAQKPEKYAEVPGLTPQELEVLRNEFAHRWSQPWTMYLVIFLCSLSAAVQGMDETVVNGAQIFYKHQFGIDGSDSRSNWLLGLVNSAPYLCCAVIGCWLTVPFNAWFGRRGTIFITCCFSALTCLWQGFVNTWWHMFISRFALGFGIGPKSATVPIYAAETAPPVIRVPDSSGIVGLNWRMMMASAMFPALLVCCFVFTCPESPRWYISRDRYDKAYESMCSLRFNKVQAARDLYYMHTLLQAETSMKLGQNKIIELIRVPRNRRAMIASELVMFMQQIFLQSSGPENMLTVENQLRALAASFGWGMINWLFAIPAVYTIDTFGRRNLLLTTFPLMALSMFFTGFSFWIPEDTKNARMGCIALGTYLFGIVYSFGEGPVPFTYSAEAYPLYVRSYGMALATSTTWLFNFTLAITWPSLRHAFTPQGAFSWYAGWCIVGWFLILMLMPETKGKTLEELDQVFSVPTRFHVRYGLRQIPYFIRSNGTTTQAAVVCAVCAVCSAPQKNFYQNGVRTTGRAFHSPNWRMKGEESPSAQSAGSPGPKTSTSRLAFSRPSAHVPQAISEGRRLYVGNMPYTAKSEDVQALFTAAEFTIERIDIAIDPFTGRNPSYCFVDLETKELAERAMVELDGRDMLGRPVKIKPGVVKSPSERSQQQQQQQQQQQRVDGSPRDVRSSPFSADRWRRGDEAPSSPARPANNDASRRLYVGGLPKLTDQDALNINIRNFFKGYNVENVSKQFAPHPAKRFEPGDHYYLFVDFDSVEEAENAMGALHRQEGPWGSMLRVQRARGETNSQERRPKEGVVFPTPILSHKRFMTSILCLVLRPVLNPWLGRLIEK</sequence>
<dbReference type="SUPFAM" id="SSF54928">
    <property type="entry name" value="RNA-binding domain, RBD"/>
    <property type="match status" value="1"/>
</dbReference>
<evidence type="ECO:0000256" key="4">
    <source>
        <dbReference type="ARBA" id="ARBA00022692"/>
    </source>
</evidence>
<evidence type="ECO:0000313" key="12">
    <source>
        <dbReference type="EMBL" id="RAL08569.1"/>
    </source>
</evidence>
<evidence type="ECO:0000313" key="13">
    <source>
        <dbReference type="Proteomes" id="UP000248961"/>
    </source>
</evidence>
<evidence type="ECO:0000256" key="2">
    <source>
        <dbReference type="ARBA" id="ARBA00010992"/>
    </source>
</evidence>
<dbReference type="InterPro" id="IPR012677">
    <property type="entry name" value="Nucleotide-bd_a/b_plait_sf"/>
</dbReference>
<dbReference type="EMBL" id="KZ824312">
    <property type="protein sequence ID" value="RAL08569.1"/>
    <property type="molecule type" value="Genomic_DNA"/>
</dbReference>
<dbReference type="GO" id="GO:0015791">
    <property type="term" value="P:polyol transmembrane transport"/>
    <property type="evidence" value="ECO:0007669"/>
    <property type="project" value="UniProtKB-ARBA"/>
</dbReference>
<dbReference type="RefSeq" id="XP_025547723.1">
    <property type="nucleotide sequence ID" value="XM_025700192.1"/>
</dbReference>
<dbReference type="GO" id="GO:0022857">
    <property type="term" value="F:transmembrane transporter activity"/>
    <property type="evidence" value="ECO:0007669"/>
    <property type="project" value="InterPro"/>
</dbReference>
<dbReference type="PROSITE" id="PS50102">
    <property type="entry name" value="RRM"/>
    <property type="match status" value="2"/>
</dbReference>
<dbReference type="InterPro" id="IPR036259">
    <property type="entry name" value="MFS_trans_sf"/>
</dbReference>
<dbReference type="InterPro" id="IPR035979">
    <property type="entry name" value="RBD_domain_sf"/>
</dbReference>
<dbReference type="InterPro" id="IPR020846">
    <property type="entry name" value="MFS_dom"/>
</dbReference>
<dbReference type="Pfam" id="PF00083">
    <property type="entry name" value="Sugar_tr"/>
    <property type="match status" value="2"/>
</dbReference>
<evidence type="ECO:0000256" key="1">
    <source>
        <dbReference type="ARBA" id="ARBA00004141"/>
    </source>
</evidence>
<evidence type="ECO:0008006" key="14">
    <source>
        <dbReference type="Google" id="ProtNLM"/>
    </source>
</evidence>
<evidence type="ECO:0000259" key="10">
    <source>
        <dbReference type="PROSITE" id="PS50102"/>
    </source>
</evidence>
<feature type="region of interest" description="Disordered" evidence="8">
    <location>
        <begin position="607"/>
        <end position="646"/>
    </location>
</feature>
<feature type="transmembrane region" description="Helical" evidence="9">
    <location>
        <begin position="445"/>
        <end position="464"/>
    </location>
</feature>
<dbReference type="Gene3D" id="3.30.70.330">
    <property type="match status" value="2"/>
</dbReference>
<dbReference type="GO" id="GO:0003723">
    <property type="term" value="F:RNA binding"/>
    <property type="evidence" value="ECO:0007669"/>
    <property type="project" value="UniProtKB-UniRule"/>
</dbReference>
<feature type="transmembrane region" description="Helical" evidence="9">
    <location>
        <begin position="387"/>
        <end position="407"/>
    </location>
</feature>
<dbReference type="AlphaFoldDB" id="A0A395HM46"/>
<keyword evidence="3" id="KW-0813">Transport</keyword>
<feature type="region of interest" description="Disordered" evidence="8">
    <location>
        <begin position="725"/>
        <end position="790"/>
    </location>
</feature>
<dbReference type="Pfam" id="PF00076">
    <property type="entry name" value="RRM_1"/>
    <property type="match status" value="1"/>
</dbReference>